<reference evidence="1 2" key="1">
    <citation type="submission" date="2020-08" db="EMBL/GenBank/DDBJ databases">
        <title>Genomic Encyclopedia of Type Strains, Phase IV (KMG-V): Genome sequencing to study the core and pangenomes of soil and plant-associated prokaryotes.</title>
        <authorList>
            <person name="Whitman W."/>
        </authorList>
    </citation>
    <scope>NUCLEOTIDE SEQUENCE [LARGE SCALE GENOMIC DNA]</scope>
    <source>
        <strain evidence="1 2">SEMIA 414</strain>
    </source>
</reference>
<accession>A0A7W6UGM9</accession>
<dbReference type="AlphaFoldDB" id="A0A7W6UGM9"/>
<dbReference type="EMBL" id="JACIHI010000002">
    <property type="protein sequence ID" value="MBB4437790.1"/>
    <property type="molecule type" value="Genomic_DNA"/>
</dbReference>
<sequence length="92" mass="9868">MMLLCGRRVLNPDTPKSQNEHQVLAVEPQGVADMMSPAILERDFSIPVSRISDVFNLAAGLPAHTSSSRQSPLPVAALLPSGLETHPRTNIA</sequence>
<comment type="caution">
    <text evidence="1">The sequence shown here is derived from an EMBL/GenBank/DDBJ whole genome shotgun (WGS) entry which is preliminary data.</text>
</comment>
<evidence type="ECO:0000313" key="2">
    <source>
        <dbReference type="Proteomes" id="UP000533724"/>
    </source>
</evidence>
<protein>
    <submittedName>
        <fullName evidence="1">Uncharacterized protein</fullName>
    </submittedName>
</protein>
<evidence type="ECO:0000313" key="1">
    <source>
        <dbReference type="EMBL" id="MBB4437790.1"/>
    </source>
</evidence>
<dbReference type="Proteomes" id="UP000533724">
    <property type="component" value="Unassembled WGS sequence"/>
</dbReference>
<proteinExistence type="predicted"/>
<organism evidence="1 2">
    <name type="scientific">Rhizobium esperanzae</name>
    <dbReference type="NCBI Taxonomy" id="1967781"/>
    <lineage>
        <taxon>Bacteria</taxon>
        <taxon>Pseudomonadati</taxon>
        <taxon>Pseudomonadota</taxon>
        <taxon>Alphaproteobacteria</taxon>
        <taxon>Hyphomicrobiales</taxon>
        <taxon>Rhizobiaceae</taxon>
        <taxon>Rhizobium/Agrobacterium group</taxon>
        <taxon>Rhizobium</taxon>
    </lineage>
</organism>
<gene>
    <name evidence="1" type="ORF">GGE15_001039</name>
</gene>
<name>A0A7W6UGM9_9HYPH</name>